<accession>A0AA40EJB5</accession>
<proteinExistence type="predicted"/>
<protein>
    <submittedName>
        <fullName evidence="2">Uncharacterized protein</fullName>
    </submittedName>
</protein>
<dbReference type="EMBL" id="JAUKUD010000006">
    <property type="protein sequence ID" value="KAK0740392.1"/>
    <property type="molecule type" value="Genomic_DNA"/>
</dbReference>
<dbReference type="AlphaFoldDB" id="A0AA40EJB5"/>
<reference evidence="2" key="1">
    <citation type="submission" date="2023-06" db="EMBL/GenBank/DDBJ databases">
        <title>Genome-scale phylogeny and comparative genomics of the fungal order Sordariales.</title>
        <authorList>
            <consortium name="Lawrence Berkeley National Laboratory"/>
            <person name="Hensen N."/>
            <person name="Bonometti L."/>
            <person name="Westerberg I."/>
            <person name="Brannstrom I.O."/>
            <person name="Guillou S."/>
            <person name="Cros-Aarteil S."/>
            <person name="Calhoun S."/>
            <person name="Haridas S."/>
            <person name="Kuo A."/>
            <person name="Mondo S."/>
            <person name="Pangilinan J."/>
            <person name="Riley R."/>
            <person name="LaButti K."/>
            <person name="Andreopoulos B."/>
            <person name="Lipzen A."/>
            <person name="Chen C."/>
            <person name="Yanf M."/>
            <person name="Daum C."/>
            <person name="Ng V."/>
            <person name="Clum A."/>
            <person name="Steindorff A."/>
            <person name="Ohm R."/>
            <person name="Martin F."/>
            <person name="Silar P."/>
            <person name="Natvig D."/>
            <person name="Lalanne C."/>
            <person name="Gautier V."/>
            <person name="Ament-velasquez S.L."/>
            <person name="Kruys A."/>
            <person name="Hutchinson M.I."/>
            <person name="Powell A.J."/>
            <person name="Barry K."/>
            <person name="Miller A.N."/>
            <person name="Grigoriev I.V."/>
            <person name="Debuchy R."/>
            <person name="Gladieux P."/>
            <person name="Thoren M.H."/>
            <person name="Johannesson H."/>
        </authorList>
    </citation>
    <scope>NUCLEOTIDE SEQUENCE</scope>
    <source>
        <strain evidence="2">SMH3187-1</strain>
    </source>
</reference>
<evidence type="ECO:0000256" key="1">
    <source>
        <dbReference type="SAM" id="SignalP"/>
    </source>
</evidence>
<keyword evidence="1" id="KW-0732">Signal</keyword>
<organism evidence="2 3">
    <name type="scientific">Schizothecium vesticola</name>
    <dbReference type="NCBI Taxonomy" id="314040"/>
    <lineage>
        <taxon>Eukaryota</taxon>
        <taxon>Fungi</taxon>
        <taxon>Dikarya</taxon>
        <taxon>Ascomycota</taxon>
        <taxon>Pezizomycotina</taxon>
        <taxon>Sordariomycetes</taxon>
        <taxon>Sordariomycetidae</taxon>
        <taxon>Sordariales</taxon>
        <taxon>Schizotheciaceae</taxon>
        <taxon>Schizothecium</taxon>
    </lineage>
</organism>
<name>A0AA40EJB5_9PEZI</name>
<keyword evidence="3" id="KW-1185">Reference proteome</keyword>
<sequence length="181" mass="20048">MNLKFLFGFLPLLKAATAAVEDGYLVPADTVPGVYVVRFGDDGNTTTTRIDIDIGPLTANLSPPAKRSLLSTGSAKFARQLERRLSSGKTNYINAPNGVCGREITYMFTSDLILAVCNYDRTVVFMPGQAVDDFNEIMDGNYGYWETGWVHMGDLYGDVTFWRDWRGFRICSNLNGGYVGK</sequence>
<feature type="chain" id="PRO_5041406265" evidence="1">
    <location>
        <begin position="19"/>
        <end position="181"/>
    </location>
</feature>
<evidence type="ECO:0000313" key="3">
    <source>
        <dbReference type="Proteomes" id="UP001172155"/>
    </source>
</evidence>
<evidence type="ECO:0000313" key="2">
    <source>
        <dbReference type="EMBL" id="KAK0740392.1"/>
    </source>
</evidence>
<gene>
    <name evidence="2" type="ORF">B0T18DRAFT_431719</name>
</gene>
<feature type="signal peptide" evidence="1">
    <location>
        <begin position="1"/>
        <end position="18"/>
    </location>
</feature>
<dbReference type="Proteomes" id="UP001172155">
    <property type="component" value="Unassembled WGS sequence"/>
</dbReference>
<comment type="caution">
    <text evidence="2">The sequence shown here is derived from an EMBL/GenBank/DDBJ whole genome shotgun (WGS) entry which is preliminary data.</text>
</comment>